<dbReference type="Pfam" id="PF09729">
    <property type="entry name" value="Gti1_Pac2"/>
    <property type="match status" value="1"/>
</dbReference>
<organism evidence="2 3">
    <name type="scientific">Hohenbuehelia grisea</name>
    <dbReference type="NCBI Taxonomy" id="104357"/>
    <lineage>
        <taxon>Eukaryota</taxon>
        <taxon>Fungi</taxon>
        <taxon>Dikarya</taxon>
        <taxon>Basidiomycota</taxon>
        <taxon>Agaricomycotina</taxon>
        <taxon>Agaricomycetes</taxon>
        <taxon>Agaricomycetidae</taxon>
        <taxon>Agaricales</taxon>
        <taxon>Pleurotineae</taxon>
        <taxon>Pleurotaceae</taxon>
        <taxon>Hohenbuehelia</taxon>
    </lineage>
</organism>
<evidence type="ECO:0000313" key="2">
    <source>
        <dbReference type="EMBL" id="KAL0956833.1"/>
    </source>
</evidence>
<dbReference type="Proteomes" id="UP001556367">
    <property type="component" value="Unassembled WGS sequence"/>
</dbReference>
<reference evidence="3" key="1">
    <citation type="submission" date="2024-06" db="EMBL/GenBank/DDBJ databases">
        <title>Multi-omics analyses provide insights into the biosynthesis of the anticancer antibiotic pleurotin in Hohenbuehelia grisea.</title>
        <authorList>
            <person name="Weaver J.A."/>
            <person name="Alberti F."/>
        </authorList>
    </citation>
    <scope>NUCLEOTIDE SEQUENCE [LARGE SCALE GENOMIC DNA]</scope>
    <source>
        <strain evidence="3">T-177</strain>
    </source>
</reference>
<gene>
    <name evidence="2" type="ORF">HGRIS_002944</name>
</gene>
<comment type="caution">
    <text evidence="2">The sequence shown here is derived from an EMBL/GenBank/DDBJ whole genome shotgun (WGS) entry which is preliminary data.</text>
</comment>
<protein>
    <recommendedName>
        <fullName evidence="4">cAMP-independent regulatory protein pac2</fullName>
    </recommendedName>
</protein>
<feature type="region of interest" description="Disordered" evidence="1">
    <location>
        <begin position="168"/>
        <end position="187"/>
    </location>
</feature>
<dbReference type="PANTHER" id="PTHR28027:SF1">
    <property type="entry name" value="CAMP INDEPENDENT REGULATORY PROTEIN (AFU_ORTHOLOGUE AFUA_3G09640)"/>
    <property type="match status" value="1"/>
</dbReference>
<name>A0ABR3JN82_9AGAR</name>
<keyword evidence="3" id="KW-1185">Reference proteome</keyword>
<evidence type="ECO:0000256" key="1">
    <source>
        <dbReference type="SAM" id="MobiDB-lite"/>
    </source>
</evidence>
<accession>A0ABR3JN82</accession>
<sequence length="299" mass="34236">MQRPTCTQLRVRSPSDAHVIFHAVSLQMLPIVSRRLDTEERRAISSGCVYVWEERGPNAEATGLGIERWTDSIRWGPSRVRDEFLFYLEKEAEHADVEMGSDSDANSPSRFSPSYKFHRENLIKQTYSVFVETPRGRRKWHLIAYFTHDSLDYLHTVDDIPQLASLHVPPGKYKSARSSKGRPSRDAQTFDQYPYAAGVHDISSCHPRYAPFAPDYSVAVDKYVPKTLPPIRAPNMPHVEEVHQVHRSFAHSPRSPLQHPRSARKWDCLAPLAYLQTIPPMRRHPLDEKALMSFTPGLA</sequence>
<dbReference type="PANTHER" id="PTHR28027">
    <property type="entry name" value="TRANSCRIPTIONAL REGULATOR MIT1"/>
    <property type="match status" value="1"/>
</dbReference>
<evidence type="ECO:0000313" key="3">
    <source>
        <dbReference type="Proteomes" id="UP001556367"/>
    </source>
</evidence>
<dbReference type="EMBL" id="JASNQZ010000006">
    <property type="protein sequence ID" value="KAL0956833.1"/>
    <property type="molecule type" value="Genomic_DNA"/>
</dbReference>
<evidence type="ECO:0008006" key="4">
    <source>
        <dbReference type="Google" id="ProtNLM"/>
    </source>
</evidence>
<proteinExistence type="predicted"/>
<dbReference type="InterPro" id="IPR018608">
    <property type="entry name" value="Gti1/Pac2"/>
</dbReference>